<reference evidence="1 2" key="1">
    <citation type="submission" date="2023-02" db="EMBL/GenBank/DDBJ databases">
        <title>LHISI_Scaffold_Assembly.</title>
        <authorList>
            <person name="Stuart O.P."/>
            <person name="Cleave R."/>
            <person name="Magrath M.J.L."/>
            <person name="Mikheyev A.S."/>
        </authorList>
    </citation>
    <scope>NUCLEOTIDE SEQUENCE [LARGE SCALE GENOMIC DNA]</scope>
    <source>
        <strain evidence="1">Daus_M_001</strain>
        <tissue evidence="1">Leg muscle</tissue>
    </source>
</reference>
<comment type="caution">
    <text evidence="1">The sequence shown here is derived from an EMBL/GenBank/DDBJ whole genome shotgun (WGS) entry which is preliminary data.</text>
</comment>
<sequence>MGIKNTCLSSECTRLKTLVKELCNVDFSEMKDDVLINCHIESIYRMVVSVFSDSTRTANFTSCKLMKTELAIITSGQLLCLIEEFMDRDRIQSRKGLSLVFAVKKFHNYPKGGKFVPVTYHKVLPPLFGTKYGFPVMAVAQIQRWAFM</sequence>
<dbReference type="EMBL" id="JARBHB010000004">
    <property type="protein sequence ID" value="KAJ8885444.1"/>
    <property type="molecule type" value="Genomic_DNA"/>
</dbReference>
<gene>
    <name evidence="1" type="ORF">PR048_011641</name>
</gene>
<organism evidence="1 2">
    <name type="scientific">Dryococelus australis</name>
    <dbReference type="NCBI Taxonomy" id="614101"/>
    <lineage>
        <taxon>Eukaryota</taxon>
        <taxon>Metazoa</taxon>
        <taxon>Ecdysozoa</taxon>
        <taxon>Arthropoda</taxon>
        <taxon>Hexapoda</taxon>
        <taxon>Insecta</taxon>
        <taxon>Pterygota</taxon>
        <taxon>Neoptera</taxon>
        <taxon>Polyneoptera</taxon>
        <taxon>Phasmatodea</taxon>
        <taxon>Verophasmatodea</taxon>
        <taxon>Anareolatae</taxon>
        <taxon>Phasmatidae</taxon>
        <taxon>Eurycanthinae</taxon>
        <taxon>Dryococelus</taxon>
    </lineage>
</organism>
<evidence type="ECO:0000313" key="2">
    <source>
        <dbReference type="Proteomes" id="UP001159363"/>
    </source>
</evidence>
<name>A0ABQ9HMS3_9NEOP</name>
<evidence type="ECO:0000313" key="1">
    <source>
        <dbReference type="EMBL" id="KAJ8885444.1"/>
    </source>
</evidence>
<protein>
    <submittedName>
        <fullName evidence="1">Uncharacterized protein</fullName>
    </submittedName>
</protein>
<accession>A0ABQ9HMS3</accession>
<dbReference type="Proteomes" id="UP001159363">
    <property type="component" value="Chromosome X"/>
</dbReference>
<proteinExistence type="predicted"/>
<keyword evidence="2" id="KW-1185">Reference proteome</keyword>